<dbReference type="SUPFAM" id="SSF81324">
    <property type="entry name" value="Voltage-gated potassium channels"/>
    <property type="match status" value="1"/>
</dbReference>
<keyword evidence="2 6" id="KW-0812">Transmembrane</keyword>
<evidence type="ECO:0000256" key="6">
    <source>
        <dbReference type="SAM" id="Phobius"/>
    </source>
</evidence>
<name>A0A1G8XRR1_9BACT</name>
<sequence length="378" mass="44755">MDRKAQDTWEATTRSERDELLDRARRIEHPLFWQRFRQLVAGAEQLQQMSRKAPWVAHWFTDQPDGVLRTHLGTAWMQTRLGRYEHTIAPYVFGTATALLIVAGVLIMGLTGGDQFRYLSTFTRTLGSLWGVGLLLFWADFAITLYLARQERLRLHRHELLKRGLALVFPPLRIGSRHIMDIRRIWLPFWGWCEANEPLLDRLRKAFGIPMIVIAMLIIPVLIVEWKFMEDAQQRFPAVDWNFLLEMVQASIWIAFTFEFLVMFSASDEKVDYCKRNWIDLLIIFLPLVSFIRTFRLAQVARVKYLARTWKLRGVVTKARQGFIVADFFRRLLTAQPHNRAKTLRKKLRDNRREREALERELMELAEHTYEAEKKRKK</sequence>
<evidence type="ECO:0000256" key="1">
    <source>
        <dbReference type="ARBA" id="ARBA00004141"/>
    </source>
</evidence>
<dbReference type="InterPro" id="IPR027359">
    <property type="entry name" value="Volt_channel_dom_sf"/>
</dbReference>
<dbReference type="EMBL" id="FNFO01000001">
    <property type="protein sequence ID" value="SDJ93249.1"/>
    <property type="molecule type" value="Genomic_DNA"/>
</dbReference>
<dbReference type="AlphaFoldDB" id="A0A1G8XRR1"/>
<evidence type="ECO:0000256" key="5">
    <source>
        <dbReference type="SAM" id="Coils"/>
    </source>
</evidence>
<reference evidence="7 8" key="1">
    <citation type="submission" date="2016-10" db="EMBL/GenBank/DDBJ databases">
        <authorList>
            <person name="de Groot N.N."/>
        </authorList>
    </citation>
    <scope>NUCLEOTIDE SEQUENCE [LARGE SCALE GENOMIC DNA]</scope>
    <source>
        <strain evidence="7 8">DSM 25186</strain>
    </source>
</reference>
<dbReference type="GO" id="GO:0016020">
    <property type="term" value="C:membrane"/>
    <property type="evidence" value="ECO:0007669"/>
    <property type="project" value="UniProtKB-SubCell"/>
</dbReference>
<organism evidence="7 8">
    <name type="scientific">Catalinimonas alkaloidigena</name>
    <dbReference type="NCBI Taxonomy" id="1075417"/>
    <lineage>
        <taxon>Bacteria</taxon>
        <taxon>Pseudomonadati</taxon>
        <taxon>Bacteroidota</taxon>
        <taxon>Cytophagia</taxon>
        <taxon>Cytophagales</taxon>
        <taxon>Catalimonadaceae</taxon>
        <taxon>Catalinimonas</taxon>
    </lineage>
</organism>
<keyword evidence="3 6" id="KW-1133">Transmembrane helix</keyword>
<protein>
    <recommendedName>
        <fullName evidence="9">Voltage-gated potassium channel</fullName>
    </recommendedName>
</protein>
<keyword evidence="8" id="KW-1185">Reference proteome</keyword>
<feature type="transmembrane region" description="Helical" evidence="6">
    <location>
        <begin position="278"/>
        <end position="295"/>
    </location>
</feature>
<dbReference type="RefSeq" id="WP_089678504.1">
    <property type="nucleotide sequence ID" value="NZ_FNFO01000001.1"/>
</dbReference>
<evidence type="ECO:0000256" key="2">
    <source>
        <dbReference type="ARBA" id="ARBA00022692"/>
    </source>
</evidence>
<evidence type="ECO:0008006" key="9">
    <source>
        <dbReference type="Google" id="ProtNLM"/>
    </source>
</evidence>
<gene>
    <name evidence="7" type="ORF">SAMN05421823_101456</name>
</gene>
<evidence type="ECO:0000256" key="3">
    <source>
        <dbReference type="ARBA" id="ARBA00022989"/>
    </source>
</evidence>
<keyword evidence="4 6" id="KW-0472">Membrane</keyword>
<dbReference type="Proteomes" id="UP000198510">
    <property type="component" value="Unassembled WGS sequence"/>
</dbReference>
<feature type="transmembrane region" description="Helical" evidence="6">
    <location>
        <begin position="206"/>
        <end position="223"/>
    </location>
</feature>
<proteinExistence type="predicted"/>
<accession>A0A1G8XRR1</accession>
<feature type="coiled-coil region" evidence="5">
    <location>
        <begin position="341"/>
        <end position="375"/>
    </location>
</feature>
<dbReference type="Gene3D" id="1.20.120.350">
    <property type="entry name" value="Voltage-gated potassium channels. Chain C"/>
    <property type="match status" value="1"/>
</dbReference>
<comment type="subcellular location">
    <subcellularLocation>
        <location evidence="1">Membrane</location>
        <topology evidence="1">Multi-pass membrane protein</topology>
    </subcellularLocation>
</comment>
<feature type="transmembrane region" description="Helical" evidence="6">
    <location>
        <begin position="129"/>
        <end position="148"/>
    </location>
</feature>
<evidence type="ECO:0000313" key="7">
    <source>
        <dbReference type="EMBL" id="SDJ93249.1"/>
    </source>
</evidence>
<keyword evidence="5" id="KW-0175">Coiled coil</keyword>
<dbReference type="OrthoDB" id="836645at2"/>
<evidence type="ECO:0000256" key="4">
    <source>
        <dbReference type="ARBA" id="ARBA00023136"/>
    </source>
</evidence>
<evidence type="ECO:0000313" key="8">
    <source>
        <dbReference type="Proteomes" id="UP000198510"/>
    </source>
</evidence>
<feature type="transmembrane region" description="Helical" evidence="6">
    <location>
        <begin position="243"/>
        <end position="266"/>
    </location>
</feature>
<feature type="transmembrane region" description="Helical" evidence="6">
    <location>
        <begin position="88"/>
        <end position="109"/>
    </location>
</feature>